<name>A0ABU0U5B2_9SPHI</name>
<dbReference type="EMBL" id="JAUTBA010000001">
    <property type="protein sequence ID" value="MDQ1150152.1"/>
    <property type="molecule type" value="Genomic_DNA"/>
</dbReference>
<evidence type="ECO:0000313" key="2">
    <source>
        <dbReference type="Proteomes" id="UP001244640"/>
    </source>
</evidence>
<gene>
    <name evidence="1" type="ORF">QE382_002136</name>
</gene>
<comment type="caution">
    <text evidence="1">The sequence shown here is derived from an EMBL/GenBank/DDBJ whole genome shotgun (WGS) entry which is preliminary data.</text>
</comment>
<protein>
    <submittedName>
        <fullName evidence="1">Uncharacterized protein</fullName>
    </submittedName>
</protein>
<evidence type="ECO:0000313" key="1">
    <source>
        <dbReference type="EMBL" id="MDQ1150152.1"/>
    </source>
</evidence>
<dbReference type="Proteomes" id="UP001244640">
    <property type="component" value="Unassembled WGS sequence"/>
</dbReference>
<sequence>MLEIKVNNINIDLPEDISVAITVENPMFTTEKLPLPFSLSFELPPTPKNLKVFKHINRLGSHNGDSLFQPYSCQIYFQSILIQDGVMNATSAEKSIKVQFTGVDFNENLKKALFTKDLGTANFPGSSSPGYNVSSSYYYSYRQWATAHSYNTANDYIFAPIAVKTKEDEFGYYSADVRGYADPRDGKMYYSNVINQPYWMIRDMYLNSFNANNQSFYYPGGLEGYHALMYPQFRIGYIINQLIGSALISSPFDIGILRDVLLPTFYLPKVGNWSMYGPWISSDYGQVPAYLKLQDVMPDIDANKFLQMIFNVFCMTLLAEKGKFKIVQNKDILTRAVKHNWSDKIMYQVDISSDSGKFYDYGFNDRKSFADNVGYRTVATLEAMHDDHFELVNHEDVYEQLFYISSTQQYIMKKGFWRRVLTDNEESWELIAAYEFKGFAPVKQPDIGDRDKYNARTDITQLYLIPSIYFPDMTLHPNDKKYWIVPKWDPDQGDGSTILSRNVRSSALSLLLYAGTKQVDGMTYPFLSPYENANLSLNWEGTNGLLNQFHKEFKAWIEKSKVRLNGTFLLSALELNRLSIIDKVHFQGRNFYIEKLQYTIRRDRIDPVVADLIEA</sequence>
<reference evidence="1 2" key="1">
    <citation type="submission" date="2023-07" db="EMBL/GenBank/DDBJ databases">
        <title>Functional and genomic diversity of the sorghum phyllosphere microbiome.</title>
        <authorList>
            <person name="Shade A."/>
        </authorList>
    </citation>
    <scope>NUCLEOTIDE SEQUENCE [LARGE SCALE GENOMIC DNA]</scope>
    <source>
        <strain evidence="1 2">SORGH_AS_0892</strain>
    </source>
</reference>
<proteinExistence type="predicted"/>
<keyword evidence="2" id="KW-1185">Reference proteome</keyword>
<organism evidence="1 2">
    <name type="scientific">Sphingobacterium zeae</name>
    <dbReference type="NCBI Taxonomy" id="1776859"/>
    <lineage>
        <taxon>Bacteria</taxon>
        <taxon>Pseudomonadati</taxon>
        <taxon>Bacteroidota</taxon>
        <taxon>Sphingobacteriia</taxon>
        <taxon>Sphingobacteriales</taxon>
        <taxon>Sphingobacteriaceae</taxon>
        <taxon>Sphingobacterium</taxon>
    </lineage>
</organism>
<dbReference type="RefSeq" id="WP_307185847.1">
    <property type="nucleotide sequence ID" value="NZ_JAUTBA010000001.1"/>
</dbReference>
<accession>A0ABU0U5B2</accession>